<name>A0ABS8JL44_9GAMM</name>
<evidence type="ECO:0000313" key="3">
    <source>
        <dbReference type="Proteomes" id="UP001165293"/>
    </source>
</evidence>
<evidence type="ECO:0000256" key="1">
    <source>
        <dbReference type="SAM" id="SignalP"/>
    </source>
</evidence>
<proteinExistence type="predicted"/>
<sequence>MTARLRHAFLASALCALAPALAVADDTPKRVSLQVPAVSIGDEFDNADTLATWTSFEAAHGWPDHLRSAKVVDGVLEIEPWTSGWYAEYHAPFLHREVSGDFLVTARIAANGLEGETPTSTWSLAGLMVREPRTVTPATWEPRAENWLFITTGVADRIDVPVYESKTTVNSRSNLKLRPAPTGWVEVGIARLGPSFILLVREDGKWRVHERFFRMDLPPTVQVGLVAYTDWDSAGELQRDPHRFNTTVMKNGKPDLKARVDWVRYKPLRMAPGQDPRALTDHAVPEADVLALLDP</sequence>
<keyword evidence="1" id="KW-0732">Signal</keyword>
<organism evidence="2 3">
    <name type="scientific">Noviluteimonas lactosilytica</name>
    <dbReference type="NCBI Taxonomy" id="2888523"/>
    <lineage>
        <taxon>Bacteria</taxon>
        <taxon>Pseudomonadati</taxon>
        <taxon>Pseudomonadota</taxon>
        <taxon>Gammaproteobacteria</taxon>
        <taxon>Lysobacterales</taxon>
        <taxon>Lysobacteraceae</taxon>
        <taxon>Noviluteimonas</taxon>
    </lineage>
</organism>
<dbReference type="Gene3D" id="2.60.120.200">
    <property type="match status" value="1"/>
</dbReference>
<comment type="caution">
    <text evidence="2">The sequence shown here is derived from an EMBL/GenBank/DDBJ whole genome shotgun (WGS) entry which is preliminary data.</text>
</comment>
<feature type="signal peptide" evidence="1">
    <location>
        <begin position="1"/>
        <end position="24"/>
    </location>
</feature>
<accession>A0ABS8JL44</accession>
<dbReference type="EMBL" id="JAJGAK010000004">
    <property type="protein sequence ID" value="MCC8364339.1"/>
    <property type="molecule type" value="Genomic_DNA"/>
</dbReference>
<evidence type="ECO:0000313" key="2">
    <source>
        <dbReference type="EMBL" id="MCC8364339.1"/>
    </source>
</evidence>
<protein>
    <submittedName>
        <fullName evidence="2">DUF1349 domain-containing protein</fullName>
    </submittedName>
</protein>
<gene>
    <name evidence="2" type="ORF">LK996_14790</name>
</gene>
<dbReference type="RefSeq" id="WP_230528131.1">
    <property type="nucleotide sequence ID" value="NZ_JAJGAK010000004.1"/>
</dbReference>
<dbReference type="Proteomes" id="UP001165293">
    <property type="component" value="Unassembled WGS sequence"/>
</dbReference>
<keyword evidence="3" id="KW-1185">Reference proteome</keyword>
<reference evidence="2" key="1">
    <citation type="submission" date="2021-10" db="EMBL/GenBank/DDBJ databases">
        <authorList>
            <person name="Lyu M."/>
            <person name="Wang X."/>
            <person name="Meng X."/>
            <person name="Xu K."/>
        </authorList>
    </citation>
    <scope>NUCLEOTIDE SEQUENCE</scope>
    <source>
        <strain evidence="2">A6</strain>
    </source>
</reference>
<feature type="chain" id="PRO_5046072971" evidence="1">
    <location>
        <begin position="25"/>
        <end position="295"/>
    </location>
</feature>